<dbReference type="PANTHER" id="PTHR16019">
    <property type="entry name" value="SYNAPSE-ASSOCIATED PROTEIN"/>
    <property type="match status" value="1"/>
</dbReference>
<evidence type="ECO:0000313" key="3">
    <source>
        <dbReference type="EMBL" id="PSC74272.1"/>
    </source>
</evidence>
<organism evidence="3 4">
    <name type="scientific">Micractinium conductrix</name>
    <dbReference type="NCBI Taxonomy" id="554055"/>
    <lineage>
        <taxon>Eukaryota</taxon>
        <taxon>Viridiplantae</taxon>
        <taxon>Chlorophyta</taxon>
        <taxon>core chlorophytes</taxon>
        <taxon>Trebouxiophyceae</taxon>
        <taxon>Chlorellales</taxon>
        <taxon>Chlorellaceae</taxon>
        <taxon>Chlorella clade</taxon>
        <taxon>Micractinium</taxon>
    </lineage>
</organism>
<sequence>MFAGLADLASALQGGRDQDDEEYEDGEDEGGEGDQDQEEDGDAVEDEGEQAGGSAAAPALRSFWGVASVLTATVKAKTAEVLTAVKETDWRAELEAFQQGAKEDAEAVGKGADVVLHKAVAAAEQLPTALEHLPGTAGAALPGLQARAEKAAGVAKEQAGRGLAGLAGLGSKIVLGTHDLFEQINNAVQNEMALAEGGGADPRRAASAKSLGGTSGRYSRFDADVAAMQRDSGTYCDEPEDEDDFGTWLAGFDLEARRPDIERLIAENTFMSELQARIVPLIVEYEAFWTRYFYRLHKLEQKHAQFVQLTQRAAAAQQEEELGWSDEEEEQGGSSGSGSSPGAAAAGEQAQETPSSSSTAEEAPLEASDEEEPAAEVPVGAEEPAAATVAAAAAAEAARPASSSDDSSPAVTTLSSAEAAPTGSKPAATAAAATKVAAPAAAATPETTAAAAPAAAEVDDDQLSDWGEEDEAALEAATAAAGGCGGGGGEGADAEESWGSDWE</sequence>
<proteinExistence type="predicted"/>
<dbReference type="InterPro" id="IPR005607">
    <property type="entry name" value="BSD_dom"/>
</dbReference>
<accession>A0A2P6VJK6</accession>
<feature type="compositionally biased region" description="Acidic residues" evidence="1">
    <location>
        <begin position="363"/>
        <end position="374"/>
    </location>
</feature>
<dbReference type="InterPro" id="IPR035925">
    <property type="entry name" value="BSD_dom_sf"/>
</dbReference>
<feature type="compositionally biased region" description="Gly residues" evidence="1">
    <location>
        <begin position="482"/>
        <end position="491"/>
    </location>
</feature>
<dbReference type="OrthoDB" id="73788at2759"/>
<keyword evidence="4" id="KW-1185">Reference proteome</keyword>
<feature type="compositionally biased region" description="Acidic residues" evidence="1">
    <location>
        <begin position="318"/>
        <end position="331"/>
    </location>
</feature>
<evidence type="ECO:0000256" key="1">
    <source>
        <dbReference type="SAM" id="MobiDB-lite"/>
    </source>
</evidence>
<dbReference type="SUPFAM" id="SSF140383">
    <property type="entry name" value="BSD domain-like"/>
    <property type="match status" value="1"/>
</dbReference>
<feature type="compositionally biased region" description="Acidic residues" evidence="1">
    <location>
        <begin position="457"/>
        <end position="473"/>
    </location>
</feature>
<dbReference type="Pfam" id="PF03909">
    <property type="entry name" value="BSD"/>
    <property type="match status" value="1"/>
</dbReference>
<dbReference type="PROSITE" id="PS50858">
    <property type="entry name" value="BSD"/>
    <property type="match status" value="1"/>
</dbReference>
<name>A0A2P6VJK6_9CHLO</name>
<feature type="compositionally biased region" description="Acidic residues" evidence="1">
    <location>
        <begin position="492"/>
        <end position="503"/>
    </location>
</feature>
<dbReference type="Proteomes" id="UP000239649">
    <property type="component" value="Unassembled WGS sequence"/>
</dbReference>
<feature type="compositionally biased region" description="Acidic residues" evidence="1">
    <location>
        <begin position="18"/>
        <end position="49"/>
    </location>
</feature>
<dbReference type="GO" id="GO:0005737">
    <property type="term" value="C:cytoplasm"/>
    <property type="evidence" value="ECO:0007669"/>
    <property type="project" value="TreeGrafter"/>
</dbReference>
<evidence type="ECO:0000313" key="4">
    <source>
        <dbReference type="Proteomes" id="UP000239649"/>
    </source>
</evidence>
<reference evidence="3 4" key="1">
    <citation type="journal article" date="2018" name="Plant J.">
        <title>Genome sequences of Chlorella sorokiniana UTEX 1602 and Micractinium conductrix SAG 241.80: implications to maltose excretion by a green alga.</title>
        <authorList>
            <person name="Arriola M.B."/>
            <person name="Velmurugan N."/>
            <person name="Zhang Y."/>
            <person name="Plunkett M.H."/>
            <person name="Hondzo H."/>
            <person name="Barney B.M."/>
        </authorList>
    </citation>
    <scope>NUCLEOTIDE SEQUENCE [LARGE SCALE GENOMIC DNA]</scope>
    <source>
        <strain evidence="3 4">SAG 241.80</strain>
    </source>
</reference>
<dbReference type="InterPro" id="IPR051494">
    <property type="entry name" value="BSD_domain-containing"/>
</dbReference>
<protein>
    <submittedName>
        <fullName evidence="3">BSD domain-containing 1</fullName>
    </submittedName>
</protein>
<feature type="region of interest" description="Disordered" evidence="1">
    <location>
        <begin position="317"/>
        <end position="503"/>
    </location>
</feature>
<feature type="region of interest" description="Disordered" evidence="1">
    <location>
        <begin position="1"/>
        <end position="56"/>
    </location>
</feature>
<feature type="compositionally biased region" description="Low complexity" evidence="1">
    <location>
        <begin position="375"/>
        <end position="410"/>
    </location>
</feature>
<dbReference type="PANTHER" id="PTHR16019:SF5">
    <property type="entry name" value="BSD DOMAIN-CONTAINING PROTEIN 1"/>
    <property type="match status" value="1"/>
</dbReference>
<feature type="compositionally biased region" description="Low complexity" evidence="1">
    <location>
        <begin position="419"/>
        <end position="456"/>
    </location>
</feature>
<dbReference type="SMART" id="SM00751">
    <property type="entry name" value="BSD"/>
    <property type="match status" value="1"/>
</dbReference>
<dbReference type="AlphaFoldDB" id="A0A2P6VJK6"/>
<dbReference type="EMBL" id="LHPF02000005">
    <property type="protein sequence ID" value="PSC74272.1"/>
    <property type="molecule type" value="Genomic_DNA"/>
</dbReference>
<dbReference type="Gene3D" id="1.10.3970.10">
    <property type="entry name" value="BSD domain"/>
    <property type="match status" value="1"/>
</dbReference>
<evidence type="ECO:0000259" key="2">
    <source>
        <dbReference type="PROSITE" id="PS50858"/>
    </source>
</evidence>
<gene>
    <name evidence="3" type="ORF">C2E20_2694</name>
</gene>
<feature type="domain" description="BSD" evidence="2">
    <location>
        <begin position="248"/>
        <end position="300"/>
    </location>
</feature>
<comment type="caution">
    <text evidence="3">The sequence shown here is derived from an EMBL/GenBank/DDBJ whole genome shotgun (WGS) entry which is preliminary data.</text>
</comment>
<feature type="compositionally biased region" description="Low complexity" evidence="1">
    <location>
        <begin position="337"/>
        <end position="362"/>
    </location>
</feature>